<feature type="binding site" evidence="6">
    <location>
        <position position="205"/>
    </location>
    <ligand>
        <name>FMN</name>
        <dbReference type="ChEBI" id="CHEBI:58210"/>
    </ligand>
</feature>
<dbReference type="GO" id="GO:0016705">
    <property type="term" value="F:oxidoreductase activity, acting on paired donors, with incorporation or reduction of molecular oxygen"/>
    <property type="evidence" value="ECO:0007669"/>
    <property type="project" value="InterPro"/>
</dbReference>
<dbReference type="AlphaFoldDB" id="A0A6P1BE40"/>
<evidence type="ECO:0000259" key="7">
    <source>
        <dbReference type="Pfam" id="PF00296"/>
    </source>
</evidence>
<keyword evidence="2 6" id="KW-0288">FMN</keyword>
<evidence type="ECO:0000313" key="8">
    <source>
        <dbReference type="EMBL" id="NEU95880.1"/>
    </source>
</evidence>
<dbReference type="InterPro" id="IPR036661">
    <property type="entry name" value="Luciferase-like_sf"/>
</dbReference>
<dbReference type="Pfam" id="PF00296">
    <property type="entry name" value="Bac_luciferase"/>
    <property type="match status" value="1"/>
</dbReference>
<feature type="domain" description="Luciferase-like" evidence="7">
    <location>
        <begin position="28"/>
        <end position="387"/>
    </location>
</feature>
<feature type="binding site" evidence="6">
    <location>
        <position position="98"/>
    </location>
    <ligand>
        <name>FMN</name>
        <dbReference type="ChEBI" id="CHEBI:58210"/>
    </ligand>
</feature>
<dbReference type="InterPro" id="IPR011251">
    <property type="entry name" value="Luciferase-like_dom"/>
</dbReference>
<evidence type="ECO:0000256" key="1">
    <source>
        <dbReference type="ARBA" id="ARBA00022630"/>
    </source>
</evidence>
<dbReference type="Proteomes" id="UP000468531">
    <property type="component" value="Unassembled WGS sequence"/>
</dbReference>
<comment type="similarity">
    <text evidence="5">Belongs to the NtaA/SnaA/DszA monooxygenase family.</text>
</comment>
<sequence>MMSKRELHFGLMFWAGGTHPSGWRYPSSHAGAAFDIEFLQRVTQLVEAAKFDFLFLGDRLASDPSLQTTNPSQMSRLEPFVSGASLAAATSHIGIVVTANPTYYDPYNLARMFASLDHLSQGRASWNLVTGADEIAAGNFSRQSHWDTERRYDWADEFVAVVRGLWDSDAITPLHHKGRYFDVAGPLNVKRPPQGHPVILHAGTSDRSRELGARDADVIFASQATIESAKAYYADVKSRASKYGRRDSDIAILPGLTPVVAETTEKAVEIFDHLNSFIALEPDGDGGEASRYGSLGRMGKRRNLTAVSIAIGVDVAGQDRDAPVDPLVLAEANADGQRLFADVTRLTRRDVKGPNRLTYRDLIIGHIGTGAVVVGDPNEVADHIQHWFDEKAADGFNIFPPYVPESVEAFTSLVIPELQRRGLYRTDYSGSTFRDHLGLAKPAPILSSASSL</sequence>
<organism evidence="8 9">
    <name type="scientific">Bradyrhizobium uaiense</name>
    <dbReference type="NCBI Taxonomy" id="2594946"/>
    <lineage>
        <taxon>Bacteria</taxon>
        <taxon>Pseudomonadati</taxon>
        <taxon>Pseudomonadota</taxon>
        <taxon>Alphaproteobacteria</taxon>
        <taxon>Hyphomicrobiales</taxon>
        <taxon>Nitrobacteraceae</taxon>
        <taxon>Bradyrhizobium</taxon>
    </lineage>
</organism>
<dbReference type="InterPro" id="IPR016215">
    <property type="entry name" value="NTA_MOA"/>
</dbReference>
<evidence type="ECO:0000256" key="3">
    <source>
        <dbReference type="ARBA" id="ARBA00023002"/>
    </source>
</evidence>
<name>A0A6P1BE40_9BRAD</name>
<evidence type="ECO:0000256" key="6">
    <source>
        <dbReference type="PIRSR" id="PIRSR000337-1"/>
    </source>
</evidence>
<proteinExistence type="inferred from homology"/>
<dbReference type="Gene3D" id="3.20.20.30">
    <property type="entry name" value="Luciferase-like domain"/>
    <property type="match status" value="1"/>
</dbReference>
<keyword evidence="9" id="KW-1185">Reference proteome</keyword>
<dbReference type="PIRSF" id="PIRSF000337">
    <property type="entry name" value="NTA_MOA"/>
    <property type="match status" value="1"/>
</dbReference>
<dbReference type="PANTHER" id="PTHR30011:SF16">
    <property type="entry name" value="C2H2 FINGER DOMAIN TRANSCRIPTION FACTOR (EUROFUNG)-RELATED"/>
    <property type="match status" value="1"/>
</dbReference>
<dbReference type="InterPro" id="IPR051260">
    <property type="entry name" value="Diverse_substr_monoxygenases"/>
</dbReference>
<evidence type="ECO:0000256" key="4">
    <source>
        <dbReference type="ARBA" id="ARBA00023033"/>
    </source>
</evidence>
<feature type="binding site" evidence="6">
    <location>
        <position position="58"/>
    </location>
    <ligand>
        <name>FMN</name>
        <dbReference type="ChEBI" id="CHEBI:58210"/>
    </ligand>
</feature>
<dbReference type="CDD" id="cd01095">
    <property type="entry name" value="Nitrilotriacetate_monoxgenase"/>
    <property type="match status" value="1"/>
</dbReference>
<dbReference type="PANTHER" id="PTHR30011">
    <property type="entry name" value="ALKANESULFONATE MONOOXYGENASE-RELATED"/>
    <property type="match status" value="1"/>
</dbReference>
<feature type="binding site" evidence="6">
    <location>
        <position position="152"/>
    </location>
    <ligand>
        <name>FMN</name>
        <dbReference type="ChEBI" id="CHEBI:58210"/>
    </ligand>
</feature>
<keyword evidence="3" id="KW-0560">Oxidoreductase</keyword>
<dbReference type="SUPFAM" id="SSF51679">
    <property type="entry name" value="Bacterial luciferase-like"/>
    <property type="match status" value="1"/>
</dbReference>
<evidence type="ECO:0000313" key="9">
    <source>
        <dbReference type="Proteomes" id="UP000468531"/>
    </source>
</evidence>
<evidence type="ECO:0000256" key="2">
    <source>
        <dbReference type="ARBA" id="ARBA00022643"/>
    </source>
</evidence>
<dbReference type="GO" id="GO:0004497">
    <property type="term" value="F:monooxygenase activity"/>
    <property type="evidence" value="ECO:0007669"/>
    <property type="project" value="UniProtKB-KW"/>
</dbReference>
<keyword evidence="4" id="KW-0503">Monooxygenase</keyword>
<comment type="caution">
    <text evidence="8">The sequence shown here is derived from an EMBL/GenBank/DDBJ whole genome shotgun (WGS) entry which is preliminary data.</text>
</comment>
<evidence type="ECO:0000256" key="5">
    <source>
        <dbReference type="ARBA" id="ARBA00033748"/>
    </source>
</evidence>
<dbReference type="EMBL" id="VKHP01000022">
    <property type="protein sequence ID" value="NEU95880.1"/>
    <property type="molecule type" value="Genomic_DNA"/>
</dbReference>
<protein>
    <submittedName>
        <fullName evidence="8">LLM class flavin-dependent oxidoreductase</fullName>
    </submittedName>
</protein>
<keyword evidence="1 6" id="KW-0285">Flavoprotein</keyword>
<accession>A0A6P1BE40</accession>
<reference evidence="8 9" key="1">
    <citation type="journal article" date="2020" name="Arch. Microbiol.">
        <title>Bradyrhizobium uaiense sp. nov., a new highly efficient cowpea symbiont.</title>
        <authorList>
            <person name="Cabral Michel D."/>
            <person name="Azarias Guimaraes A."/>
            <person name="Martins da Costa E."/>
            <person name="Soares de Carvalho T."/>
            <person name="Balsanelli E."/>
            <person name="Willems A."/>
            <person name="Maltempi de Souza E."/>
            <person name="de Souza Moreira F.M."/>
        </authorList>
    </citation>
    <scope>NUCLEOTIDE SEQUENCE [LARGE SCALE GENOMIC DNA]</scope>
    <source>
        <strain evidence="8 9">UFLA 03-164</strain>
    </source>
</reference>
<gene>
    <name evidence="8" type="ORF">FNJ47_08585</name>
</gene>